<sequence length="93" mass="10193">MVKRRQGEGIRLYVRGIILGYKRSKSNNCPVAYYDDGPTKNKGKVASPITPVLTRRPQSPCNSTISNNHGITTSSSPSPFNSNEPDPFTKISP</sequence>
<name>A0A1R3GM66_9ROSI</name>
<proteinExistence type="predicted"/>
<evidence type="ECO:0000256" key="1">
    <source>
        <dbReference type="SAM" id="MobiDB-lite"/>
    </source>
</evidence>
<dbReference type="Proteomes" id="UP000187203">
    <property type="component" value="Unassembled WGS sequence"/>
</dbReference>
<dbReference type="GO" id="GO:0005840">
    <property type="term" value="C:ribosome"/>
    <property type="evidence" value="ECO:0007669"/>
    <property type="project" value="UniProtKB-KW"/>
</dbReference>
<protein>
    <submittedName>
        <fullName evidence="2">60S ribosomal protein L35a</fullName>
    </submittedName>
</protein>
<evidence type="ECO:0000313" key="3">
    <source>
        <dbReference type="Proteomes" id="UP000187203"/>
    </source>
</evidence>
<reference evidence="3" key="1">
    <citation type="submission" date="2013-09" db="EMBL/GenBank/DDBJ databases">
        <title>Corchorus olitorius genome sequencing.</title>
        <authorList>
            <person name="Alam M."/>
            <person name="Haque M.S."/>
            <person name="Islam M.S."/>
            <person name="Emdad E.M."/>
            <person name="Islam M.M."/>
            <person name="Ahmed B."/>
            <person name="Halim A."/>
            <person name="Hossen Q.M.M."/>
            <person name="Hossain M.Z."/>
            <person name="Ahmed R."/>
            <person name="Khan M.M."/>
            <person name="Islam R."/>
            <person name="Rashid M.M."/>
            <person name="Khan S.A."/>
            <person name="Rahman M.S."/>
            <person name="Alam M."/>
            <person name="Yahiya A.S."/>
            <person name="Khan M.S."/>
            <person name="Azam M.S."/>
            <person name="Haque T."/>
            <person name="Lashkar M.Z.H."/>
            <person name="Akhand A.I."/>
            <person name="Morshed G."/>
            <person name="Roy S."/>
            <person name="Uddin K.S."/>
            <person name="Rabeya T."/>
            <person name="Hossain A.S."/>
            <person name="Chowdhury A."/>
            <person name="Snigdha A.R."/>
            <person name="Mortoza M.S."/>
            <person name="Matin S.A."/>
            <person name="Hoque S.M.E."/>
            <person name="Islam M.K."/>
            <person name="Roy D.K."/>
            <person name="Haider R."/>
            <person name="Moosa M.M."/>
            <person name="Elias S.M."/>
            <person name="Hasan A.M."/>
            <person name="Jahan S."/>
            <person name="Shafiuddin M."/>
            <person name="Mahmood N."/>
            <person name="Shommy N.S."/>
        </authorList>
    </citation>
    <scope>NUCLEOTIDE SEQUENCE [LARGE SCALE GENOMIC DNA]</scope>
    <source>
        <strain evidence="3">cv. O-4</strain>
    </source>
</reference>
<gene>
    <name evidence="2" type="ORF">COLO4_34296</name>
</gene>
<feature type="compositionally biased region" description="Low complexity" evidence="1">
    <location>
        <begin position="74"/>
        <end position="93"/>
    </location>
</feature>
<organism evidence="2 3">
    <name type="scientific">Corchorus olitorius</name>
    <dbReference type="NCBI Taxonomy" id="93759"/>
    <lineage>
        <taxon>Eukaryota</taxon>
        <taxon>Viridiplantae</taxon>
        <taxon>Streptophyta</taxon>
        <taxon>Embryophyta</taxon>
        <taxon>Tracheophyta</taxon>
        <taxon>Spermatophyta</taxon>
        <taxon>Magnoliopsida</taxon>
        <taxon>eudicotyledons</taxon>
        <taxon>Gunneridae</taxon>
        <taxon>Pentapetalae</taxon>
        <taxon>rosids</taxon>
        <taxon>malvids</taxon>
        <taxon>Malvales</taxon>
        <taxon>Malvaceae</taxon>
        <taxon>Grewioideae</taxon>
        <taxon>Apeibeae</taxon>
        <taxon>Corchorus</taxon>
    </lineage>
</organism>
<dbReference type="EMBL" id="AWUE01022230">
    <property type="protein sequence ID" value="OMO59162.1"/>
    <property type="molecule type" value="Genomic_DNA"/>
</dbReference>
<feature type="compositionally biased region" description="Polar residues" evidence="1">
    <location>
        <begin position="56"/>
        <end position="73"/>
    </location>
</feature>
<accession>A0A1R3GM66</accession>
<dbReference type="STRING" id="93759.A0A1R3GM66"/>
<evidence type="ECO:0000313" key="2">
    <source>
        <dbReference type="EMBL" id="OMO59162.1"/>
    </source>
</evidence>
<feature type="region of interest" description="Disordered" evidence="1">
    <location>
        <begin position="35"/>
        <end position="93"/>
    </location>
</feature>
<keyword evidence="2" id="KW-0689">Ribosomal protein</keyword>
<keyword evidence="3" id="KW-1185">Reference proteome</keyword>
<comment type="caution">
    <text evidence="2">The sequence shown here is derived from an EMBL/GenBank/DDBJ whole genome shotgun (WGS) entry which is preliminary data.</text>
</comment>
<keyword evidence="2" id="KW-0687">Ribonucleoprotein</keyword>
<dbReference type="AlphaFoldDB" id="A0A1R3GM66"/>